<feature type="transmembrane region" description="Helical" evidence="4">
    <location>
        <begin position="75"/>
        <end position="95"/>
    </location>
</feature>
<dbReference type="EMBL" id="FQYX01000006">
    <property type="protein sequence ID" value="SHI82046.1"/>
    <property type="molecule type" value="Genomic_DNA"/>
</dbReference>
<feature type="transmembrane region" description="Helical" evidence="4">
    <location>
        <begin position="7"/>
        <end position="25"/>
    </location>
</feature>
<keyword evidence="1 4" id="KW-0812">Transmembrane</keyword>
<feature type="transmembrane region" description="Helical" evidence="4">
    <location>
        <begin position="246"/>
        <end position="269"/>
    </location>
</feature>
<protein>
    <submittedName>
        <fullName evidence="5">Predicted arabinose efflux permease, MFS family</fullName>
    </submittedName>
</protein>
<keyword evidence="2 4" id="KW-1133">Transmembrane helix</keyword>
<evidence type="ECO:0000313" key="5">
    <source>
        <dbReference type="EMBL" id="SHI82046.1"/>
    </source>
</evidence>
<dbReference type="Pfam" id="PF07690">
    <property type="entry name" value="MFS_1"/>
    <property type="match status" value="1"/>
</dbReference>
<name>A0A1M6E986_9FLAO</name>
<feature type="transmembrane region" description="Helical" evidence="4">
    <location>
        <begin position="301"/>
        <end position="324"/>
    </location>
</feature>
<feature type="transmembrane region" description="Helical" evidence="4">
    <location>
        <begin position="336"/>
        <end position="359"/>
    </location>
</feature>
<keyword evidence="6" id="KW-1185">Reference proteome</keyword>
<dbReference type="InterPro" id="IPR036259">
    <property type="entry name" value="MFS_trans_sf"/>
</dbReference>
<organism evidence="5 6">
    <name type="scientific">Arenibacter nanhaiticus</name>
    <dbReference type="NCBI Taxonomy" id="558155"/>
    <lineage>
        <taxon>Bacteria</taxon>
        <taxon>Pseudomonadati</taxon>
        <taxon>Bacteroidota</taxon>
        <taxon>Flavobacteriia</taxon>
        <taxon>Flavobacteriales</taxon>
        <taxon>Flavobacteriaceae</taxon>
        <taxon>Arenibacter</taxon>
    </lineage>
</organism>
<evidence type="ECO:0000256" key="2">
    <source>
        <dbReference type="ARBA" id="ARBA00022989"/>
    </source>
</evidence>
<feature type="transmembrane region" description="Helical" evidence="4">
    <location>
        <begin position="101"/>
        <end position="118"/>
    </location>
</feature>
<sequence>MKIKPHILPVIIFSQFACTSIWFAGNVVVEDLMKVIGLDNQFTGIILSAVQFGFIVGTLLFATLMIADRYAPSKVFLLSAILAALCNLALLSNNLTQTTLLSARFGAGFFLAGIYPVGMKIASDYYRHGLGRALGFLVGALVLGTAFPHAIKGMDWGRNYTFVVSTTSILAVMGGCSMYLFIPKGPFRKKSTAFEIQASTKLFKIPSFRKAAFGYFGHMWELYAFWAFIPLAIQTYNTFNTYQIPIAIWTFTIIAIGSISCALGGYFSLKIGSKKVAIFSLSLSGVLCLLSPLFYLLSPPLFLLLLCIWGMAVISDSPQFSSMVAQSAPIHLKGTALTVVNCIGFSISIISIQLLSFLSPKIDPIYIFLLLGIGPIIGIWNLMQKTS</sequence>
<dbReference type="OrthoDB" id="9781976at2"/>
<dbReference type="AlphaFoldDB" id="A0A1M6E986"/>
<reference evidence="5 6" key="1">
    <citation type="submission" date="2016-11" db="EMBL/GenBank/DDBJ databases">
        <authorList>
            <person name="Jaros S."/>
            <person name="Januszkiewicz K."/>
            <person name="Wedrychowicz H."/>
        </authorList>
    </citation>
    <scope>NUCLEOTIDE SEQUENCE [LARGE SCALE GENOMIC DNA]</scope>
    <source>
        <strain evidence="5 6">CGMCC 1.8863</strain>
    </source>
</reference>
<dbReference type="InterPro" id="IPR011701">
    <property type="entry name" value="MFS"/>
</dbReference>
<dbReference type="SUPFAM" id="SSF103473">
    <property type="entry name" value="MFS general substrate transporter"/>
    <property type="match status" value="1"/>
</dbReference>
<evidence type="ECO:0000256" key="3">
    <source>
        <dbReference type="ARBA" id="ARBA00023136"/>
    </source>
</evidence>
<accession>A0A1M6E986</accession>
<feature type="transmembrane region" description="Helical" evidence="4">
    <location>
        <begin position="276"/>
        <end position="295"/>
    </location>
</feature>
<feature type="transmembrane region" description="Helical" evidence="4">
    <location>
        <begin position="162"/>
        <end position="182"/>
    </location>
</feature>
<dbReference type="Gene3D" id="1.20.1250.20">
    <property type="entry name" value="MFS general substrate transporter like domains"/>
    <property type="match status" value="1"/>
</dbReference>
<dbReference type="GO" id="GO:0022857">
    <property type="term" value="F:transmembrane transporter activity"/>
    <property type="evidence" value="ECO:0007669"/>
    <property type="project" value="InterPro"/>
</dbReference>
<evidence type="ECO:0000256" key="4">
    <source>
        <dbReference type="SAM" id="Phobius"/>
    </source>
</evidence>
<feature type="transmembrane region" description="Helical" evidence="4">
    <location>
        <begin position="365"/>
        <end position="383"/>
    </location>
</feature>
<feature type="transmembrane region" description="Helical" evidence="4">
    <location>
        <begin position="45"/>
        <end position="66"/>
    </location>
</feature>
<keyword evidence="3 4" id="KW-0472">Membrane</keyword>
<gene>
    <name evidence="5" type="ORF">SAMN04487911_10674</name>
</gene>
<dbReference type="GO" id="GO:0005886">
    <property type="term" value="C:plasma membrane"/>
    <property type="evidence" value="ECO:0007669"/>
    <property type="project" value="TreeGrafter"/>
</dbReference>
<dbReference type="PANTHER" id="PTHR23521:SF3">
    <property type="entry name" value="MFS TRANSPORTER"/>
    <property type="match status" value="1"/>
</dbReference>
<feature type="transmembrane region" description="Helical" evidence="4">
    <location>
        <begin position="212"/>
        <end position="234"/>
    </location>
</feature>
<dbReference type="STRING" id="558155.SAMN04487911_10674"/>
<dbReference type="PANTHER" id="PTHR23521">
    <property type="entry name" value="TRANSPORTER MFS SUPERFAMILY"/>
    <property type="match status" value="1"/>
</dbReference>
<dbReference type="RefSeq" id="WP_072763669.1">
    <property type="nucleotide sequence ID" value="NZ_FQYX01000006.1"/>
</dbReference>
<evidence type="ECO:0000256" key="1">
    <source>
        <dbReference type="ARBA" id="ARBA00022692"/>
    </source>
</evidence>
<proteinExistence type="predicted"/>
<dbReference type="Proteomes" id="UP000184231">
    <property type="component" value="Unassembled WGS sequence"/>
</dbReference>
<feature type="transmembrane region" description="Helical" evidence="4">
    <location>
        <begin position="130"/>
        <end position="150"/>
    </location>
</feature>
<evidence type="ECO:0000313" key="6">
    <source>
        <dbReference type="Proteomes" id="UP000184231"/>
    </source>
</evidence>